<name>A0ABR3SG91_9PEZI</name>
<dbReference type="Pfam" id="PF05890">
    <property type="entry name" value="Ebp2"/>
    <property type="match status" value="1"/>
</dbReference>
<feature type="compositionally biased region" description="Basic and acidic residues" evidence="6">
    <location>
        <begin position="73"/>
        <end position="90"/>
    </location>
</feature>
<evidence type="ECO:0000256" key="3">
    <source>
        <dbReference type="ARBA" id="ARBA00022517"/>
    </source>
</evidence>
<evidence type="ECO:0000256" key="4">
    <source>
        <dbReference type="ARBA" id="ARBA00023054"/>
    </source>
</evidence>
<evidence type="ECO:0000256" key="6">
    <source>
        <dbReference type="SAM" id="MobiDB-lite"/>
    </source>
</evidence>
<evidence type="ECO:0000313" key="7">
    <source>
        <dbReference type="EMBL" id="KAL1620170.1"/>
    </source>
</evidence>
<feature type="region of interest" description="Disordered" evidence="6">
    <location>
        <begin position="327"/>
        <end position="408"/>
    </location>
</feature>
<dbReference type="InterPro" id="IPR008610">
    <property type="entry name" value="Ebp2"/>
</dbReference>
<evidence type="ECO:0000256" key="2">
    <source>
        <dbReference type="ARBA" id="ARBA00007336"/>
    </source>
</evidence>
<reference evidence="7 8" key="1">
    <citation type="submission" date="2024-02" db="EMBL/GenBank/DDBJ databases">
        <title>De novo assembly and annotation of 12 fungi associated with fruit tree decline syndrome in Ontario, Canada.</title>
        <authorList>
            <person name="Sulman M."/>
            <person name="Ellouze W."/>
            <person name="Ilyukhin E."/>
        </authorList>
    </citation>
    <scope>NUCLEOTIDE SEQUENCE [LARGE SCALE GENOMIC DNA]</scope>
    <source>
        <strain evidence="7 8">M1-105</strain>
    </source>
</reference>
<evidence type="ECO:0000256" key="1">
    <source>
        <dbReference type="ARBA" id="ARBA00004604"/>
    </source>
</evidence>
<sequence length="408" mass="45471">MVKKGGSKLLNLLQKEKGFDYKKDKQKRLAKQAEKRKQQKEEEDDSSDEEGDVEGGVTVNGEAQEDSSSGGDEAEKQIRSDIRKAAAKDGESEDDEDSDEEESSKIDLSRLEEDDSDSSGEELEDDDDDDEEEEEEEEDVPLSDLDSVASDEKGDIVPHQRLTINNTSALLAAVHRIEWKTKKLPFSDHQAVTSDEAIEIADTNDDLGRELAFYQQALSAVKTARGALKKEGVPFSRPTDYFAEMVKSDEHMGKIKQKLIDEAAGKKAAAEARRQRDLKKFGKAVQVAKEQEKAKSKRETMEKINLLKRKRQGADLEKEKEDDLFDVALEDSAETERKEKLARKQGRGGAPNPKRAKKDAKYGFGGKKRFAKSNDANSSADMKGFSVKKMKAGGAKQRPGKARRNARK</sequence>
<feature type="compositionally biased region" description="Basic and acidic residues" evidence="6">
    <location>
        <begin position="31"/>
        <end position="40"/>
    </location>
</feature>
<comment type="similarity">
    <text evidence="2">Belongs to the EBP2 family.</text>
</comment>
<gene>
    <name evidence="7" type="primary">ebp2</name>
    <name evidence="7" type="ORF">SLS56_009800</name>
</gene>
<keyword evidence="5" id="KW-0539">Nucleus</keyword>
<evidence type="ECO:0000313" key="8">
    <source>
        <dbReference type="Proteomes" id="UP001521116"/>
    </source>
</evidence>
<organism evidence="7 8">
    <name type="scientific">Neofusicoccum ribis</name>
    <dbReference type="NCBI Taxonomy" id="45134"/>
    <lineage>
        <taxon>Eukaryota</taxon>
        <taxon>Fungi</taxon>
        <taxon>Dikarya</taxon>
        <taxon>Ascomycota</taxon>
        <taxon>Pezizomycotina</taxon>
        <taxon>Dothideomycetes</taxon>
        <taxon>Dothideomycetes incertae sedis</taxon>
        <taxon>Botryosphaeriales</taxon>
        <taxon>Botryosphaeriaceae</taxon>
        <taxon>Neofusicoccum</taxon>
    </lineage>
</organism>
<proteinExistence type="inferred from homology"/>
<dbReference type="EMBL" id="JAJVDC020000174">
    <property type="protein sequence ID" value="KAL1620170.1"/>
    <property type="molecule type" value="Genomic_DNA"/>
</dbReference>
<accession>A0ABR3SG91</accession>
<evidence type="ECO:0000256" key="5">
    <source>
        <dbReference type="ARBA" id="ARBA00023242"/>
    </source>
</evidence>
<keyword evidence="8" id="KW-1185">Reference proteome</keyword>
<feature type="region of interest" description="Disordered" evidence="6">
    <location>
        <begin position="21"/>
        <end position="160"/>
    </location>
</feature>
<dbReference type="Proteomes" id="UP001521116">
    <property type="component" value="Unassembled WGS sequence"/>
</dbReference>
<keyword evidence="3" id="KW-0690">Ribosome biogenesis</keyword>
<feature type="compositionally biased region" description="Acidic residues" evidence="6">
    <location>
        <begin position="41"/>
        <end position="53"/>
    </location>
</feature>
<dbReference type="PANTHER" id="PTHR13028:SF0">
    <property type="entry name" value="RRNA-PROCESSING PROTEIN EBP2-RELATED"/>
    <property type="match status" value="1"/>
</dbReference>
<feature type="compositionally biased region" description="Acidic residues" evidence="6">
    <location>
        <begin position="91"/>
        <end position="102"/>
    </location>
</feature>
<feature type="compositionally biased region" description="Acidic residues" evidence="6">
    <location>
        <begin position="112"/>
        <end position="141"/>
    </location>
</feature>
<comment type="subcellular location">
    <subcellularLocation>
        <location evidence="1">Nucleus</location>
        <location evidence="1">Nucleolus</location>
    </subcellularLocation>
</comment>
<keyword evidence="4" id="KW-0175">Coiled coil</keyword>
<protein>
    <submittedName>
        <fullName evidence="7">rRNA-processing protein EBP2</fullName>
    </submittedName>
</protein>
<comment type="caution">
    <text evidence="7">The sequence shown here is derived from an EMBL/GenBank/DDBJ whole genome shotgun (WGS) entry which is preliminary data.</text>
</comment>
<dbReference type="PANTHER" id="PTHR13028">
    <property type="entry name" value="RRNA PROCESSING PROTEIN EBNA1-BINDING PROTEIN-RELATED"/>
    <property type="match status" value="1"/>
</dbReference>
<feature type="compositionally biased region" description="Basic residues" evidence="6">
    <location>
        <begin position="398"/>
        <end position="408"/>
    </location>
</feature>